<sequence>MLTFLVISLALFNNVSPASQHGTNRKTIYGWIRGKVTSRVPGLKVEEYLGVPYALPPIGHFRFKRPKEPVIWHPIVLKTTKLPPACPTVDLNYIQFHKPGFKNLNEDCLYMNIYKPMTRRRKLPVLFFIHGGSNVDGMGAMFDGDILAANGQIIVVTFNYRVSVLGFYANESLGIKGNNGLMDQVLAMKWIQRNIRYFGGDPSKVTIHGHSAGAADVGAHLISPLTKGLFRNAIIHSGSPIANWFMSKCVRSGNTLVIPKECRPGTSLVPSEAFKAKIRKLVGGSPINDFFSSLLYDQDPVFASVIDGDFITDSPDKLFTCGQFHAHSVLFLTARDEGLQANPQEIEEHYKYKTIDGFIAENKDLFPDRKRKFEEDVLRVNKEWIKNNISTFPHYLHMNADLGFFAPMVKLADRISEKLKKVFMLSFQYISEHKPGPHWTGVQHGWDLFYVFGVPTIGHPNFSYTRRDARVSRDTMKLISEYVRKGFTSSDGMKMEIYNSSSKSYNKLDYVDGKTIVTNNFNFRKPRIDFWYKYLFAYDNYKCFCLVFIIEISSYSYYGPTRKTIHAPTRKTIYGWIRGKVTTRVPGLKVEEYLGMPYALPPIGQFRFKRPQEPYRWHPRVLKTTKIPPACPTINLAYIQWHKPGFTNLNEDCLYMNIYKPLTRQRKLPVLLFIHGGSNSDGMGAMVDGDILAAYGQIIVVTFNFRVSVL</sequence>
<dbReference type="InterPro" id="IPR002018">
    <property type="entry name" value="CarbesteraseB"/>
</dbReference>
<dbReference type="AlphaFoldDB" id="A0A8B6DZ22"/>
<comment type="similarity">
    <text evidence="1">Belongs to the type-B carboxylesterase/lipase family.</text>
</comment>
<dbReference type="OrthoDB" id="19653at2759"/>
<organism evidence="5 6">
    <name type="scientific">Mytilus galloprovincialis</name>
    <name type="common">Mediterranean mussel</name>
    <dbReference type="NCBI Taxonomy" id="29158"/>
    <lineage>
        <taxon>Eukaryota</taxon>
        <taxon>Metazoa</taxon>
        <taxon>Spiralia</taxon>
        <taxon>Lophotrochozoa</taxon>
        <taxon>Mollusca</taxon>
        <taxon>Bivalvia</taxon>
        <taxon>Autobranchia</taxon>
        <taxon>Pteriomorphia</taxon>
        <taxon>Mytilida</taxon>
        <taxon>Mytiloidea</taxon>
        <taxon>Mytilidae</taxon>
        <taxon>Mytilinae</taxon>
        <taxon>Mytilus</taxon>
    </lineage>
</organism>
<dbReference type="PROSITE" id="PS00122">
    <property type="entry name" value="CARBOXYLESTERASE_B_1"/>
    <property type="match status" value="1"/>
</dbReference>
<dbReference type="Proteomes" id="UP000596742">
    <property type="component" value="Unassembled WGS sequence"/>
</dbReference>
<evidence type="ECO:0000313" key="6">
    <source>
        <dbReference type="Proteomes" id="UP000596742"/>
    </source>
</evidence>
<accession>A0A8B6DZ22</accession>
<dbReference type="Gene3D" id="3.40.50.1820">
    <property type="entry name" value="alpha/beta hydrolase"/>
    <property type="match status" value="2"/>
</dbReference>
<dbReference type="GO" id="GO:0016787">
    <property type="term" value="F:hydrolase activity"/>
    <property type="evidence" value="ECO:0007669"/>
    <property type="project" value="UniProtKB-KW"/>
</dbReference>
<gene>
    <name evidence="5" type="ORF">MGAL_10B023110</name>
</gene>
<feature type="chain" id="PRO_5032479619" description="Carboxylesterase type B domain-containing protein" evidence="3">
    <location>
        <begin position="18"/>
        <end position="710"/>
    </location>
</feature>
<dbReference type="PANTHER" id="PTHR43903">
    <property type="entry name" value="NEUROLIGIN"/>
    <property type="match status" value="1"/>
</dbReference>
<dbReference type="Pfam" id="PF00135">
    <property type="entry name" value="COesterase"/>
    <property type="match status" value="2"/>
</dbReference>
<dbReference type="InterPro" id="IPR029058">
    <property type="entry name" value="AB_hydrolase_fold"/>
</dbReference>
<keyword evidence="3" id="KW-0732">Signal</keyword>
<name>A0A8B6DZ22_MYTGA</name>
<dbReference type="InterPro" id="IPR019826">
    <property type="entry name" value="Carboxylesterase_B_AS"/>
</dbReference>
<keyword evidence="2" id="KW-0378">Hydrolase</keyword>
<protein>
    <recommendedName>
        <fullName evidence="4">Carboxylesterase type B domain-containing protein</fullName>
    </recommendedName>
</protein>
<feature type="domain" description="Carboxylesterase type B" evidence="4">
    <location>
        <begin position="568"/>
        <end position="710"/>
    </location>
</feature>
<reference evidence="5" key="1">
    <citation type="submission" date="2018-11" db="EMBL/GenBank/DDBJ databases">
        <authorList>
            <person name="Alioto T."/>
            <person name="Alioto T."/>
        </authorList>
    </citation>
    <scope>NUCLEOTIDE SEQUENCE</scope>
</reference>
<proteinExistence type="inferred from homology"/>
<dbReference type="InterPro" id="IPR051093">
    <property type="entry name" value="Neuroligin/BSAL"/>
</dbReference>
<comment type="caution">
    <text evidence="5">The sequence shown here is derived from an EMBL/GenBank/DDBJ whole genome shotgun (WGS) entry which is preliminary data.</text>
</comment>
<keyword evidence="6" id="KW-1185">Reference proteome</keyword>
<feature type="domain" description="Carboxylesterase type B" evidence="4">
    <location>
        <begin position="26"/>
        <end position="512"/>
    </location>
</feature>
<evidence type="ECO:0000256" key="2">
    <source>
        <dbReference type="ARBA" id="ARBA00022801"/>
    </source>
</evidence>
<dbReference type="EMBL" id="UYJE01004348">
    <property type="protein sequence ID" value="VDI27353.1"/>
    <property type="molecule type" value="Genomic_DNA"/>
</dbReference>
<evidence type="ECO:0000313" key="5">
    <source>
        <dbReference type="EMBL" id="VDI27353.1"/>
    </source>
</evidence>
<evidence type="ECO:0000259" key="4">
    <source>
        <dbReference type="Pfam" id="PF00135"/>
    </source>
</evidence>
<evidence type="ECO:0000256" key="3">
    <source>
        <dbReference type="SAM" id="SignalP"/>
    </source>
</evidence>
<feature type="non-terminal residue" evidence="5">
    <location>
        <position position="1"/>
    </location>
</feature>
<dbReference type="SUPFAM" id="SSF53474">
    <property type="entry name" value="alpha/beta-Hydrolases"/>
    <property type="match status" value="2"/>
</dbReference>
<feature type="signal peptide" evidence="3">
    <location>
        <begin position="1"/>
        <end position="17"/>
    </location>
</feature>
<evidence type="ECO:0000256" key="1">
    <source>
        <dbReference type="ARBA" id="ARBA00005964"/>
    </source>
</evidence>